<gene>
    <name evidence="2" type="ORF">H3Bulk40652_000001</name>
</gene>
<keyword evidence="1" id="KW-0812">Transmembrane</keyword>
<organism evidence="2">
    <name type="scientific">Leviviridae sp</name>
    <dbReference type="NCBI Taxonomy" id="2027243"/>
    <lineage>
        <taxon>Viruses</taxon>
        <taxon>Riboviria</taxon>
        <taxon>Orthornavirae</taxon>
        <taxon>Lenarviricota</taxon>
        <taxon>Leviviricetes</taxon>
        <taxon>Norzivirales</taxon>
        <taxon>Fiersviridae</taxon>
    </lineage>
</organism>
<sequence>MDRTILLVTFSVELLMGVLGFISMHLRAASKRRHQQELPRWQLMPYDFKCDYFQGSNVERIKPPKITKPRSRLI</sequence>
<evidence type="ECO:0000256" key="1">
    <source>
        <dbReference type="SAM" id="Phobius"/>
    </source>
</evidence>
<name>A0A514D196_9VIRU</name>
<proteinExistence type="predicted"/>
<keyword evidence="1" id="KW-1133">Transmembrane helix</keyword>
<accession>A0A514D196</accession>
<protein>
    <submittedName>
        <fullName evidence="2">Uncharacterized protein</fullName>
    </submittedName>
</protein>
<keyword evidence="1" id="KW-0472">Membrane</keyword>
<reference evidence="2" key="1">
    <citation type="submission" date="2019-05" db="EMBL/GenBank/DDBJ databases">
        <title>Metatranscriptomic reconstruction reveals RNA viruses with the potential to shape carbon cycling in soil.</title>
        <authorList>
            <person name="Starr E.P."/>
            <person name="Nuccio E."/>
            <person name="Pett-Ridge J."/>
            <person name="Banfield J.F."/>
            <person name="Firestone M.K."/>
        </authorList>
    </citation>
    <scope>NUCLEOTIDE SEQUENCE</scope>
    <source>
        <strain evidence="2">H3_Bulk_40_scaffold_652</strain>
    </source>
</reference>
<feature type="transmembrane region" description="Helical" evidence="1">
    <location>
        <begin position="6"/>
        <end position="26"/>
    </location>
</feature>
<dbReference type="EMBL" id="MN033326">
    <property type="protein sequence ID" value="QDH87371.1"/>
    <property type="molecule type" value="Genomic_RNA"/>
</dbReference>
<evidence type="ECO:0000313" key="2">
    <source>
        <dbReference type="EMBL" id="QDH87371.1"/>
    </source>
</evidence>